<name>A0AAN8MBB7_9TELE</name>
<dbReference type="Gene3D" id="2.30.30.850">
    <property type="match status" value="1"/>
</dbReference>
<dbReference type="Proteomes" id="UP001356427">
    <property type="component" value="Unassembled WGS sequence"/>
</dbReference>
<proteinExistence type="predicted"/>
<organism evidence="1 2">
    <name type="scientific">Coregonus suidteri</name>
    <dbReference type="NCBI Taxonomy" id="861788"/>
    <lineage>
        <taxon>Eukaryota</taxon>
        <taxon>Metazoa</taxon>
        <taxon>Chordata</taxon>
        <taxon>Craniata</taxon>
        <taxon>Vertebrata</taxon>
        <taxon>Euteleostomi</taxon>
        <taxon>Actinopterygii</taxon>
        <taxon>Neopterygii</taxon>
        <taxon>Teleostei</taxon>
        <taxon>Protacanthopterygii</taxon>
        <taxon>Salmoniformes</taxon>
        <taxon>Salmonidae</taxon>
        <taxon>Coregoninae</taxon>
        <taxon>Coregonus</taxon>
    </lineage>
</organism>
<comment type="caution">
    <text evidence="1">The sequence shown here is derived from an EMBL/GenBank/DDBJ whole genome shotgun (WGS) entry which is preliminary data.</text>
</comment>
<keyword evidence="2" id="KW-1185">Reference proteome</keyword>
<accession>A0AAN8MBB7</accession>
<dbReference type="AlphaFoldDB" id="A0AAN8MBB7"/>
<protein>
    <recommendedName>
        <fullName evidence="3">Murine leukemia virus integrase C-terminal domain-containing protein</fullName>
    </recommendedName>
</protein>
<sequence>MSIFPRVEAALPEPKGGQLHKLQPGDWVVIKDLRRKTWHQQCWTGPFQVPLNPDKDVPADESP</sequence>
<evidence type="ECO:0000313" key="2">
    <source>
        <dbReference type="Proteomes" id="UP001356427"/>
    </source>
</evidence>
<evidence type="ECO:0008006" key="3">
    <source>
        <dbReference type="Google" id="ProtNLM"/>
    </source>
</evidence>
<reference evidence="1 2" key="1">
    <citation type="submission" date="2021-04" db="EMBL/GenBank/DDBJ databases">
        <authorList>
            <person name="De Guttry C."/>
            <person name="Zahm M."/>
            <person name="Klopp C."/>
            <person name="Cabau C."/>
            <person name="Louis A."/>
            <person name="Berthelot C."/>
            <person name="Parey E."/>
            <person name="Roest Crollius H."/>
            <person name="Montfort J."/>
            <person name="Robinson-Rechavi M."/>
            <person name="Bucao C."/>
            <person name="Bouchez O."/>
            <person name="Gislard M."/>
            <person name="Lluch J."/>
            <person name="Milhes M."/>
            <person name="Lampietro C."/>
            <person name="Lopez Roques C."/>
            <person name="Donnadieu C."/>
            <person name="Braasch I."/>
            <person name="Desvignes T."/>
            <person name="Postlethwait J."/>
            <person name="Bobe J."/>
            <person name="Wedekind C."/>
            <person name="Guiguen Y."/>
        </authorList>
    </citation>
    <scope>NUCLEOTIDE SEQUENCE [LARGE SCALE GENOMIC DNA]</scope>
    <source>
        <strain evidence="1">Cs_M1</strain>
        <tissue evidence="1">Blood</tissue>
    </source>
</reference>
<dbReference type="EMBL" id="JAGTTL010000002">
    <property type="protein sequence ID" value="KAK6327613.1"/>
    <property type="molecule type" value="Genomic_DNA"/>
</dbReference>
<gene>
    <name evidence="1" type="ORF">J4Q44_G00032580</name>
</gene>
<evidence type="ECO:0000313" key="1">
    <source>
        <dbReference type="EMBL" id="KAK6327613.1"/>
    </source>
</evidence>